<evidence type="ECO:0000313" key="1">
    <source>
        <dbReference type="EMBL" id="PSR31582.1"/>
    </source>
</evidence>
<evidence type="ECO:0000313" key="2">
    <source>
        <dbReference type="Proteomes" id="UP000242972"/>
    </source>
</evidence>
<dbReference type="AlphaFoldDB" id="A0A2T2XAS2"/>
<reference evidence="1 2" key="1">
    <citation type="journal article" date="2014" name="BMC Genomics">
        <title>Comparison of environmental and isolate Sulfobacillus genomes reveals diverse carbon, sulfur, nitrogen, and hydrogen metabolisms.</title>
        <authorList>
            <person name="Justice N.B."/>
            <person name="Norman A."/>
            <person name="Brown C.T."/>
            <person name="Singh A."/>
            <person name="Thomas B.C."/>
            <person name="Banfield J.F."/>
        </authorList>
    </citation>
    <scope>NUCLEOTIDE SEQUENCE [LARGE SCALE GENOMIC DNA]</scope>
    <source>
        <strain evidence="1">AMDSBA4</strain>
    </source>
</reference>
<organism evidence="1 2">
    <name type="scientific">Sulfobacillus benefaciens</name>
    <dbReference type="NCBI Taxonomy" id="453960"/>
    <lineage>
        <taxon>Bacteria</taxon>
        <taxon>Bacillati</taxon>
        <taxon>Bacillota</taxon>
        <taxon>Clostridia</taxon>
        <taxon>Eubacteriales</taxon>
        <taxon>Clostridiales Family XVII. Incertae Sedis</taxon>
        <taxon>Sulfobacillus</taxon>
    </lineage>
</organism>
<sequence>MSRMVQMMIVLLLAVVGLQWYIPRWVANQAATQIMALDHGRRPEVTITAIPFWYLFSGGFQDVYVNAKNVPLGPLTISDATVNWQNGRVGVNALLKHRLVIARPGHMTVIITVDQVALARFLAQEGKFQNPTVRIDPAGISIGGRVLLGGVYIPLDTRGTLVVSSDKKSLIFHPTSIDGINLPMVTDIEIFNVNAIKLPVELEIQSVTLKQGSMEVKAETP</sequence>
<dbReference type="Pfam" id="PF11209">
    <property type="entry name" value="LmeA"/>
    <property type="match status" value="1"/>
</dbReference>
<protein>
    <submittedName>
        <fullName evidence="1">DUF2993 domain-containing protein</fullName>
    </submittedName>
</protein>
<gene>
    <name evidence="1" type="ORF">C7B46_16730</name>
</gene>
<accession>A0A2T2XAS2</accession>
<dbReference type="EMBL" id="PXYW01000062">
    <property type="protein sequence ID" value="PSR31582.1"/>
    <property type="molecule type" value="Genomic_DNA"/>
</dbReference>
<dbReference type="InterPro" id="IPR021373">
    <property type="entry name" value="DUF2993"/>
</dbReference>
<name>A0A2T2XAS2_9FIRM</name>
<comment type="caution">
    <text evidence="1">The sequence shown here is derived from an EMBL/GenBank/DDBJ whole genome shotgun (WGS) entry which is preliminary data.</text>
</comment>
<dbReference type="Proteomes" id="UP000242972">
    <property type="component" value="Unassembled WGS sequence"/>
</dbReference>
<proteinExistence type="predicted"/>